<comment type="caution">
    <text evidence="3">The sequence shown here is derived from an EMBL/GenBank/DDBJ whole genome shotgun (WGS) entry which is preliminary data.</text>
</comment>
<dbReference type="Pfam" id="PF05057">
    <property type="entry name" value="DUF676"/>
    <property type="match status" value="1"/>
</dbReference>
<feature type="domain" description="DUF676" evidence="1">
    <location>
        <begin position="96"/>
        <end position="312"/>
    </location>
</feature>
<keyword evidence="4" id="KW-1185">Reference proteome</keyword>
<dbReference type="Proteomes" id="UP000298416">
    <property type="component" value="Unassembled WGS sequence"/>
</dbReference>
<evidence type="ECO:0000313" key="3">
    <source>
        <dbReference type="EMBL" id="KAG6420592.1"/>
    </source>
</evidence>
<dbReference type="SUPFAM" id="SSF53474">
    <property type="entry name" value="alpha/beta-Hydrolases"/>
    <property type="match status" value="1"/>
</dbReference>
<reference evidence="3" key="2">
    <citation type="submission" date="2020-08" db="EMBL/GenBank/DDBJ databases">
        <title>Plant Genome Project.</title>
        <authorList>
            <person name="Zhang R.-G."/>
        </authorList>
    </citation>
    <scope>NUCLEOTIDE SEQUENCE</scope>
    <source>
        <strain evidence="3">Huo1</strain>
        <tissue evidence="3">Leaf</tissue>
    </source>
</reference>
<accession>A0A8X8XXQ4</accession>
<evidence type="ECO:0000313" key="4">
    <source>
        <dbReference type="Proteomes" id="UP000298416"/>
    </source>
</evidence>
<proteinExistence type="predicted"/>
<dbReference type="AlphaFoldDB" id="A0A8X8XXQ4"/>
<dbReference type="Gene3D" id="3.40.50.1820">
    <property type="entry name" value="alpha/beta hydrolase"/>
    <property type="match status" value="1"/>
</dbReference>
<dbReference type="PANTHER" id="PTHR12482:SF11">
    <property type="entry name" value="LIPASE YOR059C ISOFORM X1"/>
    <property type="match status" value="1"/>
</dbReference>
<reference evidence="3" key="1">
    <citation type="submission" date="2018-01" db="EMBL/GenBank/DDBJ databases">
        <authorList>
            <person name="Mao J.F."/>
        </authorList>
    </citation>
    <scope>NUCLEOTIDE SEQUENCE</scope>
    <source>
        <strain evidence="3">Huo1</strain>
        <tissue evidence="3">Leaf</tissue>
    </source>
</reference>
<dbReference type="EMBL" id="PNBA02000006">
    <property type="protein sequence ID" value="KAG6420592.1"/>
    <property type="molecule type" value="Genomic_DNA"/>
</dbReference>
<dbReference type="InterPro" id="IPR007751">
    <property type="entry name" value="DUF676_lipase-like"/>
</dbReference>
<protein>
    <recommendedName>
        <fullName evidence="1">DUF676 domain-containing protein</fullName>
    </recommendedName>
</protein>
<organism evidence="3">
    <name type="scientific">Salvia splendens</name>
    <name type="common">Scarlet sage</name>
    <dbReference type="NCBI Taxonomy" id="180675"/>
    <lineage>
        <taxon>Eukaryota</taxon>
        <taxon>Viridiplantae</taxon>
        <taxon>Streptophyta</taxon>
        <taxon>Embryophyta</taxon>
        <taxon>Tracheophyta</taxon>
        <taxon>Spermatophyta</taxon>
        <taxon>Magnoliopsida</taxon>
        <taxon>eudicotyledons</taxon>
        <taxon>Gunneridae</taxon>
        <taxon>Pentapetalae</taxon>
        <taxon>asterids</taxon>
        <taxon>lamiids</taxon>
        <taxon>Lamiales</taxon>
        <taxon>Lamiaceae</taxon>
        <taxon>Nepetoideae</taxon>
        <taxon>Mentheae</taxon>
        <taxon>Salviinae</taxon>
        <taxon>Salvia</taxon>
        <taxon>Salvia subgen. Calosphace</taxon>
        <taxon>core Calosphace</taxon>
    </lineage>
</organism>
<gene>
    <name evidence="2" type="ORF">SASPL_117119</name>
    <name evidence="3" type="ORF">SASPL_117127</name>
</gene>
<dbReference type="EMBL" id="PNBA02000006">
    <property type="protein sequence ID" value="KAG6420584.1"/>
    <property type="molecule type" value="Genomic_DNA"/>
</dbReference>
<evidence type="ECO:0000313" key="2">
    <source>
        <dbReference type="EMBL" id="KAG6420584.1"/>
    </source>
</evidence>
<dbReference type="InterPro" id="IPR044294">
    <property type="entry name" value="Lipase-like"/>
</dbReference>
<name>A0A8X8XXQ4_SALSN</name>
<dbReference type="InterPro" id="IPR029058">
    <property type="entry name" value="AB_hydrolase_fold"/>
</dbReference>
<sequence>MACSYSPQFHSIFSPISTNNNLSSFSCSPSPYTSYSNHSHRRRRNYLNLAAFSGLKNILMNQNLTAQAMSTSQGNLASNLASKVASPRDIVNIEDRPDHLLVLVHGILASPSDWTYFDTELKRRVGKKFLIYASSCNMYTKTFTGIDGAGKRLADEVIQVVKKTEGLKKISFLAHSLGGLFARYAIAVLYTPGDVVGTQAMAFQSSGSSNKGLIAGMEAINFITLATPHLGVRGNRQLPFLLGVPFLEKLAAPIAPIFTGRTGSQLFLTDGKPSKPPLLLRMASDCEEGKFISALGAFRCRVLYANVSYDRILNPDASRKNMVGWRTSSIRREKELFKPPRRSLDGYKHVVDVEYCPPVLYEAPHFPPEAAKAKEAAKNEPSVENTVDYHEIVEEEMIHGLQRLGWKKVDVSFHSSFWPFFAHNNIHVKNEWFHNAGAGVVAHVADTIKQQEMLQETSSTFIAANL</sequence>
<dbReference type="FunFam" id="3.40.50.1820:FF:000175">
    <property type="entry name" value="Hydrolase-like protein family"/>
    <property type="match status" value="1"/>
</dbReference>
<evidence type="ECO:0000259" key="1">
    <source>
        <dbReference type="Pfam" id="PF05057"/>
    </source>
</evidence>
<dbReference type="PANTHER" id="PTHR12482">
    <property type="entry name" value="LIPASE ROG1-RELATED-RELATED"/>
    <property type="match status" value="1"/>
</dbReference>